<evidence type="ECO:0000259" key="1">
    <source>
        <dbReference type="PROSITE" id="PS50995"/>
    </source>
</evidence>
<dbReference type="Gene3D" id="1.10.10.10">
    <property type="entry name" value="Winged helix-like DNA-binding domain superfamily/Winged helix DNA-binding domain"/>
    <property type="match status" value="1"/>
</dbReference>
<dbReference type="PANTHER" id="PTHR33164">
    <property type="entry name" value="TRANSCRIPTIONAL REGULATOR, MARR FAMILY"/>
    <property type="match status" value="1"/>
</dbReference>
<dbReference type="Pfam" id="PF12802">
    <property type="entry name" value="MarR_2"/>
    <property type="match status" value="1"/>
</dbReference>
<dbReference type="GO" id="GO:0006950">
    <property type="term" value="P:response to stress"/>
    <property type="evidence" value="ECO:0007669"/>
    <property type="project" value="TreeGrafter"/>
</dbReference>
<dbReference type="SUPFAM" id="SSF46785">
    <property type="entry name" value="Winged helix' DNA-binding domain"/>
    <property type="match status" value="1"/>
</dbReference>
<gene>
    <name evidence="2" type="ORF">MNBD_ALPHA08-719</name>
</gene>
<dbReference type="PANTHER" id="PTHR33164:SF57">
    <property type="entry name" value="MARR-FAMILY TRANSCRIPTIONAL REGULATOR"/>
    <property type="match status" value="1"/>
</dbReference>
<dbReference type="InterPro" id="IPR039422">
    <property type="entry name" value="MarR/SlyA-like"/>
</dbReference>
<proteinExistence type="predicted"/>
<protein>
    <recommendedName>
        <fullName evidence="1">HTH marR-type domain-containing protein</fullName>
    </recommendedName>
</protein>
<sequence length="152" mass="17717">MFFLKELPTRQMLDRYSERFTEMDVEKTNNALVLLRTASVLMRQLDRYFEQFDLSQSKVLIMIMLDREPGKPTLTMKELSDRLDISKPVLTRTLSALVKKNYVQTTASDKDGRQKLNRLTDRGQKKLYAIIPGYHEILKGVNYECRPGKNPA</sequence>
<evidence type="ECO:0000313" key="2">
    <source>
        <dbReference type="EMBL" id="VAV96354.1"/>
    </source>
</evidence>
<organism evidence="2">
    <name type="scientific">hydrothermal vent metagenome</name>
    <dbReference type="NCBI Taxonomy" id="652676"/>
    <lineage>
        <taxon>unclassified sequences</taxon>
        <taxon>metagenomes</taxon>
        <taxon>ecological metagenomes</taxon>
    </lineage>
</organism>
<dbReference type="AlphaFoldDB" id="A0A3B0RRM9"/>
<dbReference type="InterPro" id="IPR036388">
    <property type="entry name" value="WH-like_DNA-bd_sf"/>
</dbReference>
<dbReference type="PRINTS" id="PR00598">
    <property type="entry name" value="HTHMARR"/>
</dbReference>
<accession>A0A3B0RRM9</accession>
<feature type="domain" description="HTH marR-type" evidence="1">
    <location>
        <begin position="27"/>
        <end position="152"/>
    </location>
</feature>
<dbReference type="SMART" id="SM00347">
    <property type="entry name" value="HTH_MARR"/>
    <property type="match status" value="1"/>
</dbReference>
<dbReference type="InterPro" id="IPR036390">
    <property type="entry name" value="WH_DNA-bd_sf"/>
</dbReference>
<dbReference type="InterPro" id="IPR000835">
    <property type="entry name" value="HTH_MarR-typ"/>
</dbReference>
<dbReference type="EMBL" id="UOEC01000132">
    <property type="protein sequence ID" value="VAV96354.1"/>
    <property type="molecule type" value="Genomic_DNA"/>
</dbReference>
<dbReference type="PROSITE" id="PS50995">
    <property type="entry name" value="HTH_MARR_2"/>
    <property type="match status" value="1"/>
</dbReference>
<name>A0A3B0RRM9_9ZZZZ</name>
<reference evidence="2" key="1">
    <citation type="submission" date="2018-06" db="EMBL/GenBank/DDBJ databases">
        <authorList>
            <person name="Zhirakovskaya E."/>
        </authorList>
    </citation>
    <scope>NUCLEOTIDE SEQUENCE</scope>
</reference>
<dbReference type="GO" id="GO:0003700">
    <property type="term" value="F:DNA-binding transcription factor activity"/>
    <property type="evidence" value="ECO:0007669"/>
    <property type="project" value="InterPro"/>
</dbReference>